<dbReference type="AlphaFoldDB" id="A0A975BY58"/>
<protein>
    <recommendedName>
        <fullName evidence="9">Methylated-DNA--protein-cysteine methyltransferase</fullName>
        <ecNumber evidence="9">2.1.1.63</ecNumber>
    </recommendedName>
    <alternativeName>
        <fullName evidence="9">6-O-methylguanine-DNA methyltransferase</fullName>
        <shortName evidence="9">MGMT</shortName>
    </alternativeName>
    <alternativeName>
        <fullName evidence="9">O-6-methylguanine-DNA-alkyltransferase</fullName>
    </alternativeName>
</protein>
<evidence type="ECO:0000256" key="7">
    <source>
        <dbReference type="ARBA" id="ARBA00023204"/>
    </source>
</evidence>
<dbReference type="PANTHER" id="PTHR10815:SF5">
    <property type="entry name" value="METHYLATED-DNA--PROTEIN-CYSTEINE METHYLTRANSFERASE"/>
    <property type="match status" value="1"/>
</dbReference>
<dbReference type="InterPro" id="IPR008332">
    <property type="entry name" value="MethylG_MeTrfase_N"/>
</dbReference>
<dbReference type="SUPFAM" id="SSF53155">
    <property type="entry name" value="Methylated DNA-protein cysteine methyltransferase domain"/>
    <property type="match status" value="1"/>
</dbReference>
<comment type="function">
    <text evidence="9">Involved in the cellular defense against the biological effects of O6-methylguanine (O6-MeG) and O4-methylthymine (O4-MeT) in DNA. Repairs the methylated nucleobase in DNA by stoichiometrically transferring the methyl group to a cysteine residue in the enzyme. This is a suicide reaction: the enzyme is irreversibly inactivated.</text>
</comment>
<evidence type="ECO:0000256" key="8">
    <source>
        <dbReference type="ARBA" id="ARBA00049348"/>
    </source>
</evidence>
<evidence type="ECO:0000259" key="10">
    <source>
        <dbReference type="Pfam" id="PF01035"/>
    </source>
</evidence>
<dbReference type="CDD" id="cd06445">
    <property type="entry name" value="ATase"/>
    <property type="match status" value="1"/>
</dbReference>
<dbReference type="Gene3D" id="1.10.10.10">
    <property type="entry name" value="Winged helix-like DNA-binding domain superfamily/Winged helix DNA-binding domain"/>
    <property type="match status" value="1"/>
</dbReference>
<reference evidence="12" key="1">
    <citation type="journal article" date="2021" name="Microb. Physiol.">
        <title>Proteogenomic Insights into the Physiology of Marine, Sulfate-Reducing, Filamentous Desulfonema limicola and Desulfonema magnum.</title>
        <authorList>
            <person name="Schnaars V."/>
            <person name="Wohlbrand L."/>
            <person name="Scheve S."/>
            <person name="Hinrichs C."/>
            <person name="Reinhardt R."/>
            <person name="Rabus R."/>
        </authorList>
    </citation>
    <scope>NUCLEOTIDE SEQUENCE</scope>
    <source>
        <strain evidence="12">4be13</strain>
    </source>
</reference>
<accession>A0A975BY58</accession>
<dbReference type="InterPro" id="IPR036388">
    <property type="entry name" value="WH-like_DNA-bd_sf"/>
</dbReference>
<dbReference type="PANTHER" id="PTHR10815">
    <property type="entry name" value="METHYLATED-DNA--PROTEIN-CYSTEINE METHYLTRANSFERASE"/>
    <property type="match status" value="1"/>
</dbReference>
<evidence type="ECO:0000256" key="6">
    <source>
        <dbReference type="ARBA" id="ARBA00022763"/>
    </source>
</evidence>
<feature type="domain" description="Methylated-DNA-[protein]-cysteine S-methyltransferase DNA binding" evidence="10">
    <location>
        <begin position="77"/>
        <end position="156"/>
    </location>
</feature>
<feature type="domain" description="Methylguanine DNA methyltransferase ribonuclease-like" evidence="11">
    <location>
        <begin position="1"/>
        <end position="72"/>
    </location>
</feature>
<dbReference type="NCBIfam" id="TIGR00589">
    <property type="entry name" value="ogt"/>
    <property type="match status" value="1"/>
</dbReference>
<sequence>MYYTRFDTLFCEVILAGNEKGLSHLHLNTPEGKRRFEISKAWMLNHDFFADSITQIRAYFSGKRLKFNVTVNPQGTDFQKRVWRALSEIPYGELRTYKDIAKAIGNENAARAVGMANSKNPVPLIIPCHRVIGANGNLTGFAHGLAIKEKLINLEQGGFTDCI</sequence>
<proteinExistence type="inferred from homology"/>
<dbReference type="EMBL" id="CP061800">
    <property type="protein sequence ID" value="QTA93931.1"/>
    <property type="molecule type" value="Genomic_DNA"/>
</dbReference>
<dbReference type="Pfam" id="PF01035">
    <property type="entry name" value="DNA_binding_1"/>
    <property type="match status" value="1"/>
</dbReference>
<keyword evidence="7 9" id="KW-0234">DNA repair</keyword>
<dbReference type="GO" id="GO:0005737">
    <property type="term" value="C:cytoplasm"/>
    <property type="evidence" value="ECO:0007669"/>
    <property type="project" value="UniProtKB-SubCell"/>
</dbReference>
<dbReference type="HAMAP" id="MF_00772">
    <property type="entry name" value="OGT"/>
    <property type="match status" value="1"/>
</dbReference>
<dbReference type="InterPro" id="IPR036217">
    <property type="entry name" value="MethylDNA_cys_MeTrfase_DNAb"/>
</dbReference>
<keyword evidence="13" id="KW-1185">Reference proteome</keyword>
<dbReference type="InterPro" id="IPR001497">
    <property type="entry name" value="MethylDNA_cys_MeTrfase_AS"/>
</dbReference>
<dbReference type="GO" id="GO:0003908">
    <property type="term" value="F:methylated-DNA-[protein]-cysteine S-methyltransferase activity"/>
    <property type="evidence" value="ECO:0007669"/>
    <property type="project" value="UniProtKB-UniRule"/>
</dbReference>
<keyword evidence="4 9" id="KW-0489">Methyltransferase</keyword>
<dbReference type="SUPFAM" id="SSF46767">
    <property type="entry name" value="Methylated DNA-protein cysteine methyltransferase, C-terminal domain"/>
    <property type="match status" value="1"/>
</dbReference>
<dbReference type="KEGG" id="dmm:dnm_100390"/>
<comment type="miscellaneous">
    <text evidence="9">This enzyme catalyzes only one turnover and therefore is not strictly catalytic. According to one definition, an enzyme is a biocatalyst that acts repeatedly and over many reaction cycles.</text>
</comment>
<comment type="similarity">
    <text evidence="2 9">Belongs to the MGMT family.</text>
</comment>
<keyword evidence="6 9" id="KW-0227">DNA damage</keyword>
<dbReference type="InterPro" id="IPR014048">
    <property type="entry name" value="MethylDNA_cys_MeTrfase_DNA-bd"/>
</dbReference>
<comment type="catalytic activity">
    <reaction evidence="8 9">
        <text>a 6-O-methyl-2'-deoxyguanosine in DNA + L-cysteinyl-[protein] = S-methyl-L-cysteinyl-[protein] + a 2'-deoxyguanosine in DNA</text>
        <dbReference type="Rhea" id="RHEA:24000"/>
        <dbReference type="Rhea" id="RHEA-COMP:10131"/>
        <dbReference type="Rhea" id="RHEA-COMP:10132"/>
        <dbReference type="Rhea" id="RHEA-COMP:11367"/>
        <dbReference type="Rhea" id="RHEA-COMP:11368"/>
        <dbReference type="ChEBI" id="CHEBI:29950"/>
        <dbReference type="ChEBI" id="CHEBI:82612"/>
        <dbReference type="ChEBI" id="CHEBI:85445"/>
        <dbReference type="ChEBI" id="CHEBI:85448"/>
        <dbReference type="EC" id="2.1.1.63"/>
    </reaction>
</comment>
<dbReference type="Gene3D" id="3.30.160.70">
    <property type="entry name" value="Methylated DNA-protein cysteine methyltransferase domain"/>
    <property type="match status" value="1"/>
</dbReference>
<dbReference type="FunFam" id="1.10.10.10:FF:000214">
    <property type="entry name" value="Methylated-DNA--protein-cysteine methyltransferase"/>
    <property type="match status" value="1"/>
</dbReference>
<dbReference type="InterPro" id="IPR023546">
    <property type="entry name" value="MGMT"/>
</dbReference>
<dbReference type="GO" id="GO:0032259">
    <property type="term" value="P:methylation"/>
    <property type="evidence" value="ECO:0007669"/>
    <property type="project" value="UniProtKB-KW"/>
</dbReference>
<dbReference type="EC" id="2.1.1.63" evidence="9"/>
<gene>
    <name evidence="12" type="primary">ogt</name>
    <name evidence="12" type="ORF">dnm_100390</name>
</gene>
<feature type="active site" description="Nucleophile; methyl group acceptor" evidence="9">
    <location>
        <position position="128"/>
    </location>
</feature>
<evidence type="ECO:0000256" key="9">
    <source>
        <dbReference type="HAMAP-Rule" id="MF_00772"/>
    </source>
</evidence>
<evidence type="ECO:0000259" key="11">
    <source>
        <dbReference type="Pfam" id="PF02870"/>
    </source>
</evidence>
<dbReference type="Proteomes" id="UP000663722">
    <property type="component" value="Chromosome"/>
</dbReference>
<evidence type="ECO:0000256" key="2">
    <source>
        <dbReference type="ARBA" id="ARBA00008711"/>
    </source>
</evidence>
<evidence type="ECO:0000313" key="12">
    <source>
        <dbReference type="EMBL" id="QTA93931.1"/>
    </source>
</evidence>
<name>A0A975BY58_9BACT</name>
<evidence type="ECO:0000256" key="4">
    <source>
        <dbReference type="ARBA" id="ARBA00022603"/>
    </source>
</evidence>
<comment type="subcellular location">
    <subcellularLocation>
        <location evidence="9">Cytoplasm</location>
    </subcellularLocation>
</comment>
<evidence type="ECO:0000256" key="3">
    <source>
        <dbReference type="ARBA" id="ARBA00022490"/>
    </source>
</evidence>
<dbReference type="GO" id="GO:0006307">
    <property type="term" value="P:DNA alkylation repair"/>
    <property type="evidence" value="ECO:0007669"/>
    <property type="project" value="UniProtKB-UniRule"/>
</dbReference>
<evidence type="ECO:0000313" key="13">
    <source>
        <dbReference type="Proteomes" id="UP000663722"/>
    </source>
</evidence>
<organism evidence="12 13">
    <name type="scientific">Desulfonema magnum</name>
    <dbReference type="NCBI Taxonomy" id="45655"/>
    <lineage>
        <taxon>Bacteria</taxon>
        <taxon>Pseudomonadati</taxon>
        <taxon>Thermodesulfobacteriota</taxon>
        <taxon>Desulfobacteria</taxon>
        <taxon>Desulfobacterales</taxon>
        <taxon>Desulfococcaceae</taxon>
        <taxon>Desulfonema</taxon>
    </lineage>
</organism>
<dbReference type="PROSITE" id="PS00374">
    <property type="entry name" value="MGMT"/>
    <property type="match status" value="1"/>
</dbReference>
<dbReference type="InterPro" id="IPR036631">
    <property type="entry name" value="MGMT_N_sf"/>
</dbReference>
<comment type="catalytic activity">
    <reaction evidence="1 9">
        <text>a 4-O-methyl-thymidine in DNA + L-cysteinyl-[protein] = a thymidine in DNA + S-methyl-L-cysteinyl-[protein]</text>
        <dbReference type="Rhea" id="RHEA:53428"/>
        <dbReference type="Rhea" id="RHEA-COMP:10131"/>
        <dbReference type="Rhea" id="RHEA-COMP:10132"/>
        <dbReference type="Rhea" id="RHEA-COMP:13555"/>
        <dbReference type="Rhea" id="RHEA-COMP:13556"/>
        <dbReference type="ChEBI" id="CHEBI:29950"/>
        <dbReference type="ChEBI" id="CHEBI:82612"/>
        <dbReference type="ChEBI" id="CHEBI:137386"/>
        <dbReference type="ChEBI" id="CHEBI:137387"/>
        <dbReference type="EC" id="2.1.1.63"/>
    </reaction>
</comment>
<evidence type="ECO:0000256" key="5">
    <source>
        <dbReference type="ARBA" id="ARBA00022679"/>
    </source>
</evidence>
<evidence type="ECO:0000256" key="1">
    <source>
        <dbReference type="ARBA" id="ARBA00001286"/>
    </source>
</evidence>
<keyword evidence="3 9" id="KW-0963">Cytoplasm</keyword>
<dbReference type="Pfam" id="PF02870">
    <property type="entry name" value="Methyltransf_1N"/>
    <property type="match status" value="1"/>
</dbReference>
<keyword evidence="5 9" id="KW-0808">Transferase</keyword>